<dbReference type="SUPFAM" id="SSF56219">
    <property type="entry name" value="DNase I-like"/>
    <property type="match status" value="1"/>
</dbReference>
<organism evidence="1 2">
    <name type="scientific">Symbiodinium pilosum</name>
    <name type="common">Dinoflagellate</name>
    <dbReference type="NCBI Taxonomy" id="2952"/>
    <lineage>
        <taxon>Eukaryota</taxon>
        <taxon>Sar</taxon>
        <taxon>Alveolata</taxon>
        <taxon>Dinophyceae</taxon>
        <taxon>Suessiales</taxon>
        <taxon>Symbiodiniaceae</taxon>
        <taxon>Symbiodinium</taxon>
    </lineage>
</organism>
<dbReference type="OrthoDB" id="434967at2759"/>
<accession>A0A812TIK8</accession>
<evidence type="ECO:0008006" key="3">
    <source>
        <dbReference type="Google" id="ProtNLM"/>
    </source>
</evidence>
<dbReference type="Proteomes" id="UP000649617">
    <property type="component" value="Unassembled WGS sequence"/>
</dbReference>
<sequence>MGCSGSKVTVATYNLYWWYKTIANNAPFDLAGFQECDNVQQVLGGSGIRSFDFYAPQGSDAPLAWNATRFQKIGGPGSEHIAEDKYGARLMNWVRLHDGDTNASIFFANTHGPLNQCAGEAGAKAAANYQAAVNKHKQQGDAVVFTGDFNCGSMEETMMILGQGLTNAATDQSFNGADHVLIDQSVQLCGSSSTQGFPSDHEFLKMELTLKTGAHDPASSPALLQPPPPVAPVASTALATPALPATPAAPAAPAPVLAAPDRHSASNCPPPGKNPCCTTCPTSYFCPSNQGCYAEWQTGCPGDLCPSETPILL</sequence>
<protein>
    <recommendedName>
        <fullName evidence="3">Endonuclease/exonuclease/phosphatase domain-containing protein</fullName>
    </recommendedName>
</protein>
<evidence type="ECO:0000313" key="2">
    <source>
        <dbReference type="Proteomes" id="UP000649617"/>
    </source>
</evidence>
<proteinExistence type="predicted"/>
<dbReference type="EMBL" id="CAJNIZ010031158">
    <property type="protein sequence ID" value="CAE7528408.1"/>
    <property type="molecule type" value="Genomic_DNA"/>
</dbReference>
<name>A0A812TIK8_SYMPI</name>
<dbReference type="Gene3D" id="3.60.10.10">
    <property type="entry name" value="Endonuclease/exonuclease/phosphatase"/>
    <property type="match status" value="1"/>
</dbReference>
<evidence type="ECO:0000313" key="1">
    <source>
        <dbReference type="EMBL" id="CAE7528408.1"/>
    </source>
</evidence>
<reference evidence="1" key="1">
    <citation type="submission" date="2021-02" db="EMBL/GenBank/DDBJ databases">
        <authorList>
            <person name="Dougan E. K."/>
            <person name="Rhodes N."/>
            <person name="Thang M."/>
            <person name="Chan C."/>
        </authorList>
    </citation>
    <scope>NUCLEOTIDE SEQUENCE</scope>
</reference>
<comment type="caution">
    <text evidence="1">The sequence shown here is derived from an EMBL/GenBank/DDBJ whole genome shotgun (WGS) entry which is preliminary data.</text>
</comment>
<dbReference type="AlphaFoldDB" id="A0A812TIK8"/>
<keyword evidence="2" id="KW-1185">Reference proteome</keyword>
<dbReference type="InterPro" id="IPR036691">
    <property type="entry name" value="Endo/exonu/phosph_ase_sf"/>
</dbReference>
<gene>
    <name evidence="1" type="ORF">SPIL2461_LOCUS13894</name>
</gene>